<evidence type="ECO:0000256" key="3">
    <source>
        <dbReference type="ARBA" id="ARBA00035112"/>
    </source>
</evidence>
<dbReference type="PANTHER" id="PTHR33365">
    <property type="entry name" value="YALI0B05434P"/>
    <property type="match status" value="1"/>
</dbReference>
<evidence type="ECO:0000256" key="1">
    <source>
        <dbReference type="ARBA" id="ARBA00004685"/>
    </source>
</evidence>
<comment type="similarity">
    <text evidence="3">Belongs to the ustYa family.</text>
</comment>
<dbReference type="Proteomes" id="UP000596902">
    <property type="component" value="Unassembled WGS sequence"/>
</dbReference>
<evidence type="ECO:0000313" key="4">
    <source>
        <dbReference type="EMBL" id="KAF7680201.1"/>
    </source>
</evidence>
<evidence type="ECO:0000313" key="5">
    <source>
        <dbReference type="Proteomes" id="UP000596902"/>
    </source>
</evidence>
<dbReference type="PANTHER" id="PTHR33365:SF11">
    <property type="entry name" value="TAT PATHWAY SIGNAL SEQUENCE"/>
    <property type="match status" value="1"/>
</dbReference>
<comment type="pathway">
    <text evidence="1">Mycotoxin biosynthesis.</text>
</comment>
<dbReference type="Pfam" id="PF11807">
    <property type="entry name" value="UstYa"/>
    <property type="match status" value="1"/>
</dbReference>
<dbReference type="GO" id="GO:0043386">
    <property type="term" value="P:mycotoxin biosynthetic process"/>
    <property type="evidence" value="ECO:0007669"/>
    <property type="project" value="InterPro"/>
</dbReference>
<evidence type="ECO:0000256" key="2">
    <source>
        <dbReference type="ARBA" id="ARBA00023002"/>
    </source>
</evidence>
<dbReference type="InterPro" id="IPR021765">
    <property type="entry name" value="UstYa-like"/>
</dbReference>
<gene>
    <name evidence="4" type="ORF">GT037_001852</name>
</gene>
<keyword evidence="5" id="KW-1185">Reference proteome</keyword>
<dbReference type="GO" id="GO:0016491">
    <property type="term" value="F:oxidoreductase activity"/>
    <property type="evidence" value="ECO:0007669"/>
    <property type="project" value="UniProtKB-KW"/>
</dbReference>
<sequence length="236" mass="26386">MARFEGYVPLSFSEDGINANEAVYTLESRLQKVVKGSVIVLGVLGALGTGYVLGSSKGAIAATTTLPAGDVHYYMQFNETFPQRPNEESDAAWASLFPEKLGFIRHPVLAPGVAGIAVFHELHCLVNLPNSAFWASVDGNLEEMGDESREKNHRTSHHHVRHCFEYLRQSLICLADSNLEMMNYTARGISGWQSERTCRNYDELTEWADEWGISRAEALHTHDLQVNFVNQTRTLQ</sequence>
<proteinExistence type="inferred from homology"/>
<comment type="caution">
    <text evidence="4">The sequence shown here is derived from an EMBL/GenBank/DDBJ whole genome shotgun (WGS) entry which is preliminary data.</text>
</comment>
<reference evidence="4" key="2">
    <citation type="submission" date="2020-08" db="EMBL/GenBank/DDBJ databases">
        <title>Draft Genome Sequence of Cumin Blight Pathogen Alternaria burnsii.</title>
        <authorList>
            <person name="Feng Z."/>
        </authorList>
    </citation>
    <scope>NUCLEOTIDE SEQUENCE</scope>
    <source>
        <strain evidence="4">CBS107.38</strain>
    </source>
</reference>
<accession>A0A8H7BIN2</accession>
<dbReference type="GeneID" id="62200077"/>
<dbReference type="RefSeq" id="XP_038790191.1">
    <property type="nucleotide sequence ID" value="XM_038926899.1"/>
</dbReference>
<dbReference type="AlphaFoldDB" id="A0A8H7BIN2"/>
<protein>
    <submittedName>
        <fullName evidence="4">Uncharacterized protein</fullName>
    </submittedName>
</protein>
<name>A0A8H7BIN2_9PLEO</name>
<keyword evidence="2" id="KW-0560">Oxidoreductase</keyword>
<reference evidence="4" key="1">
    <citation type="submission" date="2020-01" db="EMBL/GenBank/DDBJ databases">
        <authorList>
            <person name="Feng Z.H.Z."/>
        </authorList>
    </citation>
    <scope>NUCLEOTIDE SEQUENCE</scope>
    <source>
        <strain evidence="4">CBS107.38</strain>
    </source>
</reference>
<dbReference type="EMBL" id="JAAABM010000002">
    <property type="protein sequence ID" value="KAF7680201.1"/>
    <property type="molecule type" value="Genomic_DNA"/>
</dbReference>
<organism evidence="4 5">
    <name type="scientific">Alternaria burnsii</name>
    <dbReference type="NCBI Taxonomy" id="1187904"/>
    <lineage>
        <taxon>Eukaryota</taxon>
        <taxon>Fungi</taxon>
        <taxon>Dikarya</taxon>
        <taxon>Ascomycota</taxon>
        <taxon>Pezizomycotina</taxon>
        <taxon>Dothideomycetes</taxon>
        <taxon>Pleosporomycetidae</taxon>
        <taxon>Pleosporales</taxon>
        <taxon>Pleosporineae</taxon>
        <taxon>Pleosporaceae</taxon>
        <taxon>Alternaria</taxon>
        <taxon>Alternaria sect. Alternaria</taxon>
    </lineage>
</organism>